<dbReference type="EMBL" id="KK852854">
    <property type="protein sequence ID" value="KDR14962.1"/>
    <property type="molecule type" value="Genomic_DNA"/>
</dbReference>
<dbReference type="SMART" id="SM00636">
    <property type="entry name" value="Glyco_18"/>
    <property type="match status" value="1"/>
</dbReference>
<accession>A0A067R923</accession>
<evidence type="ECO:0000256" key="5">
    <source>
        <dbReference type="ARBA" id="ARBA00023295"/>
    </source>
</evidence>
<organism evidence="9 10">
    <name type="scientific">Zootermopsis nevadensis</name>
    <name type="common">Dampwood termite</name>
    <dbReference type="NCBI Taxonomy" id="136037"/>
    <lineage>
        <taxon>Eukaryota</taxon>
        <taxon>Metazoa</taxon>
        <taxon>Ecdysozoa</taxon>
        <taxon>Arthropoda</taxon>
        <taxon>Hexapoda</taxon>
        <taxon>Insecta</taxon>
        <taxon>Pterygota</taxon>
        <taxon>Neoptera</taxon>
        <taxon>Polyneoptera</taxon>
        <taxon>Dictyoptera</taxon>
        <taxon>Blattodea</taxon>
        <taxon>Blattoidea</taxon>
        <taxon>Termitoidae</taxon>
        <taxon>Termopsidae</taxon>
        <taxon>Zootermopsis</taxon>
    </lineage>
</organism>
<sequence length="531" mass="57692">MNYNYPNNYISYSRSDSFDRINTHFCVNKESYKNVGKEHVLHLTPLLLLYQDSKMQYWLPIVAALVIATSYVQADDYRVVCYYGSWAVYRPGNGKFDVENIDPTLCTHLIYTFVGVSSEGGVTILDSWNEIDKGALSRFNALKQISPSAKTMVAIGGWNAGSSTFSQVVNNDGLRAKFVDNIVNFVKQYGFDGFDLDWEYPTQRGGAAGDKAAFAKLVSELRPKFDANGFILSAAVSAGQSTIDAAYDVPALAKYLDFINIMTYDLHGSWDSTTGENAPLYAGPADRTADSATLNVDFAINYWIQKGAPAKKLNVGMGTYGRSFTLQNTKSTGIDAAITGPGQAGPYTREAGTLGYNEICEQGNQWTVYWNDEQKVPYAVNGNQWVGFDNADSLKLKAQYVKDKGLGGAMIWSVETDDFLGVCGAGKFPLLIAINSVLTGKTSGTETSIKATAAPSQVAEPVQATTVAPAPAPASGVCTRSGYVRDPSNCQVFYYCDNVNGQYSISQFNCPAGTVFDTSLNVCNYPDAVQC</sequence>
<keyword evidence="10" id="KW-1185">Reference proteome</keyword>
<dbReference type="InterPro" id="IPR029070">
    <property type="entry name" value="Chitinase_insertion_sf"/>
</dbReference>
<dbReference type="STRING" id="136037.A0A067R923"/>
<keyword evidence="5 6" id="KW-0326">Glycosidase</keyword>
<dbReference type="SMART" id="SM00494">
    <property type="entry name" value="ChtBD2"/>
    <property type="match status" value="1"/>
</dbReference>
<evidence type="ECO:0000256" key="2">
    <source>
        <dbReference type="ARBA" id="ARBA00022669"/>
    </source>
</evidence>
<proteinExistence type="inferred from homology"/>
<gene>
    <name evidence="9" type="ORF">L798_10653</name>
</gene>
<dbReference type="Gene3D" id="3.20.20.80">
    <property type="entry name" value="Glycosidases"/>
    <property type="match status" value="1"/>
</dbReference>
<keyword evidence="4" id="KW-1015">Disulfide bond</keyword>
<name>A0A067R923_ZOONE</name>
<dbReference type="InterPro" id="IPR011583">
    <property type="entry name" value="Chitinase_II/V-like_cat"/>
</dbReference>
<dbReference type="PANTHER" id="PTHR11177:SF360">
    <property type="entry name" value="CHITINASE 4-RELATED"/>
    <property type="match status" value="1"/>
</dbReference>
<keyword evidence="2" id="KW-0147">Chitin-binding</keyword>
<dbReference type="GO" id="GO:0006032">
    <property type="term" value="P:chitin catabolic process"/>
    <property type="evidence" value="ECO:0007669"/>
    <property type="project" value="UniProtKB-ARBA"/>
</dbReference>
<dbReference type="GO" id="GO:0005576">
    <property type="term" value="C:extracellular region"/>
    <property type="evidence" value="ECO:0007669"/>
    <property type="project" value="InterPro"/>
</dbReference>
<dbReference type="InterPro" id="IPR036508">
    <property type="entry name" value="Chitin-bd_dom_sf"/>
</dbReference>
<dbReference type="OMA" id="WGRGHIK"/>
<evidence type="ECO:0000256" key="4">
    <source>
        <dbReference type="ARBA" id="ARBA00023157"/>
    </source>
</evidence>
<reference evidence="9 10" key="1">
    <citation type="journal article" date="2014" name="Nat. Commun.">
        <title>Molecular traces of alternative social organization in a termite genome.</title>
        <authorList>
            <person name="Terrapon N."/>
            <person name="Li C."/>
            <person name="Robertson H.M."/>
            <person name="Ji L."/>
            <person name="Meng X."/>
            <person name="Booth W."/>
            <person name="Chen Z."/>
            <person name="Childers C.P."/>
            <person name="Glastad K.M."/>
            <person name="Gokhale K."/>
            <person name="Gowin J."/>
            <person name="Gronenberg W."/>
            <person name="Hermansen R.A."/>
            <person name="Hu H."/>
            <person name="Hunt B.G."/>
            <person name="Huylmans A.K."/>
            <person name="Khalil S.M."/>
            <person name="Mitchell R.D."/>
            <person name="Munoz-Torres M.C."/>
            <person name="Mustard J.A."/>
            <person name="Pan H."/>
            <person name="Reese J.T."/>
            <person name="Scharf M.E."/>
            <person name="Sun F."/>
            <person name="Vogel H."/>
            <person name="Xiao J."/>
            <person name="Yang W."/>
            <person name="Yang Z."/>
            <person name="Yang Z."/>
            <person name="Zhou J."/>
            <person name="Zhu J."/>
            <person name="Brent C.S."/>
            <person name="Elsik C.G."/>
            <person name="Goodisman M.A."/>
            <person name="Liberles D.A."/>
            <person name="Roe R.M."/>
            <person name="Vargo E.L."/>
            <person name="Vilcinskas A."/>
            <person name="Wang J."/>
            <person name="Bornberg-Bauer E."/>
            <person name="Korb J."/>
            <person name="Zhang G."/>
            <person name="Liebig J."/>
        </authorList>
    </citation>
    <scope>NUCLEOTIDE SEQUENCE [LARGE SCALE GENOMIC DNA]</scope>
    <source>
        <tissue evidence="9">Whole organism</tissue>
    </source>
</reference>
<dbReference type="InParanoid" id="A0A067R923"/>
<evidence type="ECO:0000313" key="10">
    <source>
        <dbReference type="Proteomes" id="UP000027135"/>
    </source>
</evidence>
<dbReference type="PROSITE" id="PS01095">
    <property type="entry name" value="GH18_1"/>
    <property type="match status" value="1"/>
</dbReference>
<evidence type="ECO:0000256" key="6">
    <source>
        <dbReference type="RuleBase" id="RU000489"/>
    </source>
</evidence>
<dbReference type="AlphaFoldDB" id="A0A067R923"/>
<dbReference type="OrthoDB" id="73875at2759"/>
<dbReference type="FunFam" id="3.10.50.10:FF:000001">
    <property type="entry name" value="Chitinase 3-like 1"/>
    <property type="match status" value="1"/>
</dbReference>
<dbReference type="FunFam" id="3.20.20.80:FF:000097">
    <property type="entry name" value="Probable chitinase 2"/>
    <property type="match status" value="1"/>
</dbReference>
<evidence type="ECO:0000259" key="8">
    <source>
        <dbReference type="PROSITE" id="PS51910"/>
    </source>
</evidence>
<dbReference type="Proteomes" id="UP000027135">
    <property type="component" value="Unassembled WGS sequence"/>
</dbReference>
<dbReference type="CDD" id="cd02872">
    <property type="entry name" value="GH18_chitolectin_chitotriosidase"/>
    <property type="match status" value="1"/>
</dbReference>
<evidence type="ECO:0000313" key="9">
    <source>
        <dbReference type="EMBL" id="KDR14962.1"/>
    </source>
</evidence>
<dbReference type="eggNOG" id="KOG2806">
    <property type="taxonomic scope" value="Eukaryota"/>
</dbReference>
<dbReference type="InterPro" id="IPR017853">
    <property type="entry name" value="GH"/>
</dbReference>
<dbReference type="InterPro" id="IPR001579">
    <property type="entry name" value="Glyco_hydro_18_chit_AS"/>
</dbReference>
<dbReference type="PROSITE" id="PS50940">
    <property type="entry name" value="CHIT_BIND_II"/>
    <property type="match status" value="1"/>
</dbReference>
<protein>
    <submittedName>
        <fullName evidence="9">Acidic mammalian chitinase</fullName>
    </submittedName>
</protein>
<evidence type="ECO:0000259" key="7">
    <source>
        <dbReference type="PROSITE" id="PS50940"/>
    </source>
</evidence>
<feature type="domain" description="GH18" evidence="8">
    <location>
        <begin position="77"/>
        <end position="441"/>
    </location>
</feature>
<evidence type="ECO:0000256" key="1">
    <source>
        <dbReference type="ARBA" id="ARBA00009121"/>
    </source>
</evidence>
<dbReference type="InterPro" id="IPR001223">
    <property type="entry name" value="Glyco_hydro18_cat"/>
</dbReference>
<evidence type="ECO:0000256" key="3">
    <source>
        <dbReference type="ARBA" id="ARBA00022801"/>
    </source>
</evidence>
<dbReference type="GO" id="GO:0004568">
    <property type="term" value="F:chitinase activity"/>
    <property type="evidence" value="ECO:0007669"/>
    <property type="project" value="UniProtKB-ARBA"/>
</dbReference>
<dbReference type="InterPro" id="IPR002557">
    <property type="entry name" value="Chitin-bd_dom"/>
</dbReference>
<dbReference type="SUPFAM" id="SSF57625">
    <property type="entry name" value="Invertebrate chitin-binding proteins"/>
    <property type="match status" value="1"/>
</dbReference>
<keyword evidence="3 6" id="KW-0378">Hydrolase</keyword>
<comment type="similarity">
    <text evidence="1">Belongs to the glycosyl hydrolase 18 family. Chitinase class II subfamily.</text>
</comment>
<dbReference type="PROSITE" id="PS51910">
    <property type="entry name" value="GH18_2"/>
    <property type="match status" value="1"/>
</dbReference>
<dbReference type="Gene3D" id="3.10.50.10">
    <property type="match status" value="1"/>
</dbReference>
<dbReference type="FunCoup" id="A0A067R923">
    <property type="interactions" value="33"/>
</dbReference>
<dbReference type="PANTHER" id="PTHR11177">
    <property type="entry name" value="CHITINASE"/>
    <property type="match status" value="1"/>
</dbReference>
<dbReference type="Pfam" id="PF00704">
    <property type="entry name" value="Glyco_hydro_18"/>
    <property type="match status" value="1"/>
</dbReference>
<dbReference type="Pfam" id="PF01607">
    <property type="entry name" value="CBM_14"/>
    <property type="match status" value="1"/>
</dbReference>
<dbReference type="GO" id="GO:0005975">
    <property type="term" value="P:carbohydrate metabolic process"/>
    <property type="evidence" value="ECO:0007669"/>
    <property type="project" value="InterPro"/>
</dbReference>
<feature type="domain" description="Chitin-binding type-2" evidence="7">
    <location>
        <begin position="475"/>
        <end position="531"/>
    </location>
</feature>
<dbReference type="GO" id="GO:0008061">
    <property type="term" value="F:chitin binding"/>
    <property type="evidence" value="ECO:0007669"/>
    <property type="project" value="UniProtKB-KW"/>
</dbReference>
<dbReference type="InterPro" id="IPR050314">
    <property type="entry name" value="Glycosyl_Hydrlase_18"/>
</dbReference>
<dbReference type="Gene3D" id="2.170.140.10">
    <property type="entry name" value="Chitin binding domain"/>
    <property type="match status" value="1"/>
</dbReference>
<dbReference type="SUPFAM" id="SSF54556">
    <property type="entry name" value="Chitinase insertion domain"/>
    <property type="match status" value="1"/>
</dbReference>
<dbReference type="SUPFAM" id="SSF51445">
    <property type="entry name" value="(Trans)glycosidases"/>
    <property type="match status" value="1"/>
</dbReference>